<proteinExistence type="predicted"/>
<dbReference type="SMART" id="SM00886">
    <property type="entry name" value="Dabb"/>
    <property type="match status" value="1"/>
</dbReference>
<name>A0A6A6WSE6_9PLEO</name>
<dbReference type="EMBL" id="MU002370">
    <property type="protein sequence ID" value="KAF2787029.1"/>
    <property type="molecule type" value="Genomic_DNA"/>
</dbReference>
<sequence>MLLKFPAALFSTIVFQSLDMAESTCDPVTRIACFKFLPNVTAEQKADRASAFLDLYAQHQDLILEGPKGGRPLNTPLELTNVKREKGWDTGFVVVFKDEEARKTFDADPGHDKLKNETDPLLEQVFVYDFVEQANLGW</sequence>
<dbReference type="PROSITE" id="PS51502">
    <property type="entry name" value="S_R_A_B_BARREL"/>
    <property type="match status" value="1"/>
</dbReference>
<feature type="chain" id="PRO_5025477884" description="Stress-response A/B barrel domain-containing protein" evidence="1">
    <location>
        <begin position="24"/>
        <end position="138"/>
    </location>
</feature>
<dbReference type="Pfam" id="PF07876">
    <property type="entry name" value="Dabb"/>
    <property type="match status" value="1"/>
</dbReference>
<keyword evidence="1" id="KW-0732">Signal</keyword>
<dbReference type="Gene3D" id="3.30.70.100">
    <property type="match status" value="1"/>
</dbReference>
<gene>
    <name evidence="3" type="ORF">K505DRAFT_288644</name>
</gene>
<keyword evidence="4" id="KW-1185">Reference proteome</keyword>
<reference evidence="3" key="1">
    <citation type="journal article" date="2020" name="Stud. Mycol.">
        <title>101 Dothideomycetes genomes: a test case for predicting lifestyles and emergence of pathogens.</title>
        <authorList>
            <person name="Haridas S."/>
            <person name="Albert R."/>
            <person name="Binder M."/>
            <person name="Bloem J."/>
            <person name="Labutti K."/>
            <person name="Salamov A."/>
            <person name="Andreopoulos B."/>
            <person name="Baker S."/>
            <person name="Barry K."/>
            <person name="Bills G."/>
            <person name="Bluhm B."/>
            <person name="Cannon C."/>
            <person name="Castanera R."/>
            <person name="Culley D."/>
            <person name="Daum C."/>
            <person name="Ezra D."/>
            <person name="Gonzalez J."/>
            <person name="Henrissat B."/>
            <person name="Kuo A."/>
            <person name="Liang C."/>
            <person name="Lipzen A."/>
            <person name="Lutzoni F."/>
            <person name="Magnuson J."/>
            <person name="Mondo S."/>
            <person name="Nolan M."/>
            <person name="Ohm R."/>
            <person name="Pangilinan J."/>
            <person name="Park H.-J."/>
            <person name="Ramirez L."/>
            <person name="Alfaro M."/>
            <person name="Sun H."/>
            <person name="Tritt A."/>
            <person name="Yoshinaga Y."/>
            <person name="Zwiers L.-H."/>
            <person name="Turgeon B."/>
            <person name="Goodwin S."/>
            <person name="Spatafora J."/>
            <person name="Crous P."/>
            <person name="Grigoriev I."/>
        </authorList>
    </citation>
    <scope>NUCLEOTIDE SEQUENCE</scope>
    <source>
        <strain evidence="3">CBS 109.77</strain>
    </source>
</reference>
<organism evidence="3 4">
    <name type="scientific">Melanomma pulvis-pyrius CBS 109.77</name>
    <dbReference type="NCBI Taxonomy" id="1314802"/>
    <lineage>
        <taxon>Eukaryota</taxon>
        <taxon>Fungi</taxon>
        <taxon>Dikarya</taxon>
        <taxon>Ascomycota</taxon>
        <taxon>Pezizomycotina</taxon>
        <taxon>Dothideomycetes</taxon>
        <taxon>Pleosporomycetidae</taxon>
        <taxon>Pleosporales</taxon>
        <taxon>Melanommataceae</taxon>
        <taxon>Melanomma</taxon>
    </lineage>
</organism>
<dbReference type="AlphaFoldDB" id="A0A6A6WSE6"/>
<feature type="domain" description="Stress-response A/B barrel" evidence="2">
    <location>
        <begin position="28"/>
        <end position="130"/>
    </location>
</feature>
<accession>A0A6A6WSE6</accession>
<evidence type="ECO:0000313" key="4">
    <source>
        <dbReference type="Proteomes" id="UP000799757"/>
    </source>
</evidence>
<evidence type="ECO:0000259" key="2">
    <source>
        <dbReference type="PROSITE" id="PS51502"/>
    </source>
</evidence>
<dbReference type="OrthoDB" id="1601230at2759"/>
<feature type="signal peptide" evidence="1">
    <location>
        <begin position="1"/>
        <end position="23"/>
    </location>
</feature>
<protein>
    <recommendedName>
        <fullName evidence="2">Stress-response A/B barrel domain-containing protein</fullName>
    </recommendedName>
</protein>
<dbReference type="Proteomes" id="UP000799757">
    <property type="component" value="Unassembled WGS sequence"/>
</dbReference>
<dbReference type="InterPro" id="IPR011008">
    <property type="entry name" value="Dimeric_a/b-barrel"/>
</dbReference>
<evidence type="ECO:0000313" key="3">
    <source>
        <dbReference type="EMBL" id="KAF2787029.1"/>
    </source>
</evidence>
<evidence type="ECO:0000256" key="1">
    <source>
        <dbReference type="SAM" id="SignalP"/>
    </source>
</evidence>
<dbReference type="SUPFAM" id="SSF54909">
    <property type="entry name" value="Dimeric alpha+beta barrel"/>
    <property type="match status" value="1"/>
</dbReference>
<dbReference type="InterPro" id="IPR013097">
    <property type="entry name" value="Dabb"/>
</dbReference>